<feature type="transmembrane region" description="Helical" evidence="9">
    <location>
        <begin position="6"/>
        <end position="22"/>
    </location>
</feature>
<dbReference type="Gene3D" id="1.10.630.10">
    <property type="entry name" value="Cytochrome P450"/>
    <property type="match status" value="1"/>
</dbReference>
<dbReference type="InterPro" id="IPR002403">
    <property type="entry name" value="Cyt_P450_E_grp-IV"/>
</dbReference>
<dbReference type="GO" id="GO:0005506">
    <property type="term" value="F:iron ion binding"/>
    <property type="evidence" value="ECO:0007669"/>
    <property type="project" value="InterPro"/>
</dbReference>
<keyword evidence="4 8" id="KW-0560">Oxidoreductase</keyword>
<dbReference type="GeneID" id="28831488"/>
<organism evidence="10 11">
    <name type="scientific">Mollisia scopiformis</name>
    <name type="common">Conifer needle endophyte fungus</name>
    <name type="synonym">Phialocephala scopiformis</name>
    <dbReference type="NCBI Taxonomy" id="149040"/>
    <lineage>
        <taxon>Eukaryota</taxon>
        <taxon>Fungi</taxon>
        <taxon>Dikarya</taxon>
        <taxon>Ascomycota</taxon>
        <taxon>Pezizomycotina</taxon>
        <taxon>Leotiomycetes</taxon>
        <taxon>Helotiales</taxon>
        <taxon>Mollisiaceae</taxon>
        <taxon>Mollisia</taxon>
    </lineage>
</organism>
<evidence type="ECO:0000256" key="9">
    <source>
        <dbReference type="SAM" id="Phobius"/>
    </source>
</evidence>
<dbReference type="InParanoid" id="A0A194XN95"/>
<keyword evidence="3 7" id="KW-0479">Metal-binding</keyword>
<evidence type="ECO:0000256" key="1">
    <source>
        <dbReference type="ARBA" id="ARBA00001971"/>
    </source>
</evidence>
<dbReference type="PROSITE" id="PS00086">
    <property type="entry name" value="CYTOCHROME_P450"/>
    <property type="match status" value="1"/>
</dbReference>
<evidence type="ECO:0000313" key="10">
    <source>
        <dbReference type="EMBL" id="KUJ21569.1"/>
    </source>
</evidence>
<keyword evidence="9" id="KW-0812">Transmembrane</keyword>
<evidence type="ECO:0000256" key="5">
    <source>
        <dbReference type="ARBA" id="ARBA00023004"/>
    </source>
</evidence>
<dbReference type="InterPro" id="IPR036396">
    <property type="entry name" value="Cyt_P450_sf"/>
</dbReference>
<protein>
    <submittedName>
        <fullName evidence="10">Cytochrome P450</fullName>
    </submittedName>
</protein>
<comment type="cofactor">
    <cofactor evidence="1 7">
        <name>heme</name>
        <dbReference type="ChEBI" id="CHEBI:30413"/>
    </cofactor>
</comment>
<dbReference type="CDD" id="cd11041">
    <property type="entry name" value="CYP503A1-like"/>
    <property type="match status" value="1"/>
</dbReference>
<reference evidence="10 11" key="1">
    <citation type="submission" date="2015-10" db="EMBL/GenBank/DDBJ databases">
        <title>Full genome of DAOMC 229536 Phialocephala scopiformis, a fungal endophyte of spruce producing the potent anti-insectan compound rugulosin.</title>
        <authorList>
            <consortium name="DOE Joint Genome Institute"/>
            <person name="Walker A.K."/>
            <person name="Frasz S.L."/>
            <person name="Seifert K.A."/>
            <person name="Miller J.D."/>
            <person name="Mondo S.J."/>
            <person name="Labutti K."/>
            <person name="Lipzen A."/>
            <person name="Dockter R."/>
            <person name="Kennedy M."/>
            <person name="Grigoriev I.V."/>
            <person name="Spatafora J.W."/>
        </authorList>
    </citation>
    <scope>NUCLEOTIDE SEQUENCE [LARGE SCALE GENOMIC DNA]</scope>
    <source>
        <strain evidence="10 11">CBS 120377</strain>
    </source>
</reference>
<evidence type="ECO:0000256" key="6">
    <source>
        <dbReference type="ARBA" id="ARBA00023033"/>
    </source>
</evidence>
<evidence type="ECO:0000256" key="3">
    <source>
        <dbReference type="ARBA" id="ARBA00022723"/>
    </source>
</evidence>
<dbReference type="KEGG" id="psco:LY89DRAFT_767629"/>
<dbReference type="RefSeq" id="XP_018075924.1">
    <property type="nucleotide sequence ID" value="XM_018221762.1"/>
</dbReference>
<dbReference type="GO" id="GO:0020037">
    <property type="term" value="F:heme binding"/>
    <property type="evidence" value="ECO:0007669"/>
    <property type="project" value="InterPro"/>
</dbReference>
<dbReference type="PANTHER" id="PTHR46206">
    <property type="entry name" value="CYTOCHROME P450"/>
    <property type="match status" value="1"/>
</dbReference>
<gene>
    <name evidence="10" type="ORF">LY89DRAFT_767629</name>
</gene>
<comment type="similarity">
    <text evidence="2 8">Belongs to the cytochrome P450 family.</text>
</comment>
<feature type="binding site" description="axial binding residue" evidence="7">
    <location>
        <position position="427"/>
    </location>
    <ligand>
        <name>heme</name>
        <dbReference type="ChEBI" id="CHEBI:30413"/>
    </ligand>
    <ligandPart>
        <name>Fe</name>
        <dbReference type="ChEBI" id="CHEBI:18248"/>
    </ligandPart>
</feature>
<sequence length="489" mass="55952">MWLHYYLEITAGIICLVSALVWRSRKFGDFPLVGKSNDIHEALKEGTKKYPTKAFAIRTSPPLVILPISMIDEVKSLPESKVSAARELFRRAAGHYSKMGTNSVAAIKALRNDLTRKTTTIPTLIEETDFAFSNTLEKYDEWTPVRVFPNINRVVSMVSGRMFLGKQLSRQEEWISISTQWSSDVFALLRRTQRYPSWLRPYITPYLSQTKKVLEQRRRAKKFLGPSFEEQLSAKREGLPSPGEESLATWMMKYLTPRHMQVESLVRHQLGISWASVHTSTLALTQIIYDLAARPEYLQPLRDELEGLMRGCDRELTHADLNKLMKMESFMKESLRINPSTVVSPLRLTVEPVTLSTGQTIPAGIPFGFYSYSINQSKALYHSPGPEVFDGFRFFNMRQKEGEEHKHQFGATGPSESFDFGHGIHACPGRFFACTEIKLLLAYILRNYDLKLRDGEARPPNTLDEIWFIADQTAEVLFRSRDSDMCFQA</sequence>
<dbReference type="InterPro" id="IPR001128">
    <property type="entry name" value="Cyt_P450"/>
</dbReference>
<dbReference type="GO" id="GO:0004497">
    <property type="term" value="F:monooxygenase activity"/>
    <property type="evidence" value="ECO:0007669"/>
    <property type="project" value="UniProtKB-KW"/>
</dbReference>
<evidence type="ECO:0000313" key="11">
    <source>
        <dbReference type="Proteomes" id="UP000070700"/>
    </source>
</evidence>
<keyword evidence="9" id="KW-1133">Transmembrane helix</keyword>
<accession>A0A194XN95</accession>
<keyword evidence="6 8" id="KW-0503">Monooxygenase</keyword>
<proteinExistence type="inferred from homology"/>
<keyword evidence="5 7" id="KW-0408">Iron</keyword>
<name>A0A194XN95_MOLSC</name>
<dbReference type="GO" id="GO:0016705">
    <property type="term" value="F:oxidoreductase activity, acting on paired donors, with incorporation or reduction of molecular oxygen"/>
    <property type="evidence" value="ECO:0007669"/>
    <property type="project" value="InterPro"/>
</dbReference>
<keyword evidence="7 8" id="KW-0349">Heme</keyword>
<dbReference type="SUPFAM" id="SSF48264">
    <property type="entry name" value="Cytochrome P450"/>
    <property type="match status" value="1"/>
</dbReference>
<evidence type="ECO:0000256" key="7">
    <source>
        <dbReference type="PIRSR" id="PIRSR602403-1"/>
    </source>
</evidence>
<dbReference type="Proteomes" id="UP000070700">
    <property type="component" value="Unassembled WGS sequence"/>
</dbReference>
<dbReference type="PRINTS" id="PR00465">
    <property type="entry name" value="EP450IV"/>
</dbReference>
<dbReference type="EMBL" id="KQ947407">
    <property type="protein sequence ID" value="KUJ21569.1"/>
    <property type="molecule type" value="Genomic_DNA"/>
</dbReference>
<dbReference type="PANTHER" id="PTHR46206:SF6">
    <property type="entry name" value="CYTOCHROME P450 MONOOXYGENASE AN1598-RELATED"/>
    <property type="match status" value="1"/>
</dbReference>
<keyword evidence="11" id="KW-1185">Reference proteome</keyword>
<dbReference type="AlphaFoldDB" id="A0A194XN95"/>
<dbReference type="InterPro" id="IPR017972">
    <property type="entry name" value="Cyt_P450_CS"/>
</dbReference>
<evidence type="ECO:0000256" key="2">
    <source>
        <dbReference type="ARBA" id="ARBA00010617"/>
    </source>
</evidence>
<evidence type="ECO:0000256" key="8">
    <source>
        <dbReference type="RuleBase" id="RU000461"/>
    </source>
</evidence>
<evidence type="ECO:0000256" key="4">
    <source>
        <dbReference type="ARBA" id="ARBA00023002"/>
    </source>
</evidence>
<keyword evidence="9" id="KW-0472">Membrane</keyword>
<dbReference type="Pfam" id="PF00067">
    <property type="entry name" value="p450"/>
    <property type="match status" value="1"/>
</dbReference>
<dbReference type="OrthoDB" id="1844152at2759"/>